<dbReference type="RefSeq" id="WP_175011265.1">
    <property type="nucleotide sequence ID" value="NZ_CABVQN010000004.1"/>
</dbReference>
<feature type="region of interest" description="Disordered" evidence="1">
    <location>
        <begin position="1"/>
        <end position="26"/>
    </location>
</feature>
<evidence type="ECO:0000313" key="3">
    <source>
        <dbReference type="Proteomes" id="UP000494110"/>
    </source>
</evidence>
<name>A0A6P2URF8_BURL3</name>
<sequence>MKSNLGPEERLEQLETPPAPQPGIDKATEGIGALMRIPLESIRLPEPSSETIDSLAARVIDGRSDIRLGE</sequence>
<evidence type="ECO:0000313" key="2">
    <source>
        <dbReference type="EMBL" id="VWC79777.1"/>
    </source>
</evidence>
<protein>
    <submittedName>
        <fullName evidence="2">Uncharacterized protein</fullName>
    </submittedName>
</protein>
<reference evidence="2 3" key="1">
    <citation type="submission" date="2019-09" db="EMBL/GenBank/DDBJ databases">
        <authorList>
            <person name="Depoorter E."/>
        </authorList>
    </citation>
    <scope>NUCLEOTIDE SEQUENCE [LARGE SCALE GENOMIC DNA]</scope>
    <source>
        <strain evidence="2">R-39750</strain>
    </source>
</reference>
<dbReference type="AlphaFoldDB" id="A0A6P2URF8"/>
<dbReference type="EMBL" id="CABVQN010000004">
    <property type="protein sequence ID" value="VWC79777.1"/>
    <property type="molecule type" value="Genomic_DNA"/>
</dbReference>
<organism evidence="2 3">
    <name type="scientific">Burkholderia lata (strain ATCC 17760 / DSM 23089 / LMG 22485 / NCIMB 9086 / R18194 / 383)</name>
    <dbReference type="NCBI Taxonomy" id="482957"/>
    <lineage>
        <taxon>Bacteria</taxon>
        <taxon>Pseudomonadati</taxon>
        <taxon>Pseudomonadota</taxon>
        <taxon>Betaproteobacteria</taxon>
        <taxon>Burkholderiales</taxon>
        <taxon>Burkholderiaceae</taxon>
        <taxon>Burkholderia</taxon>
        <taxon>Burkholderia cepacia complex</taxon>
    </lineage>
</organism>
<proteinExistence type="predicted"/>
<accession>A0A6P2URF8</accession>
<evidence type="ECO:0000256" key="1">
    <source>
        <dbReference type="SAM" id="MobiDB-lite"/>
    </source>
</evidence>
<dbReference type="Proteomes" id="UP000494110">
    <property type="component" value="Unassembled WGS sequence"/>
</dbReference>
<gene>
    <name evidence="2" type="ORF">BLA39750_01108</name>
</gene>